<proteinExistence type="predicted"/>
<dbReference type="Proteomes" id="UP000562929">
    <property type="component" value="Unassembled WGS sequence"/>
</dbReference>
<evidence type="ECO:0000313" key="3">
    <source>
        <dbReference type="Proteomes" id="UP000562929"/>
    </source>
</evidence>
<sequence length="68" mass="7275">MNLTNITALYALIALIALSGASKPDVKLPTEPPSKPETEQQMEALGRLEHVPRMKIIGGSEGGRTAYV</sequence>
<comment type="caution">
    <text evidence="2">The sequence shown here is derived from an EMBL/GenBank/DDBJ whole genome shotgun (WGS) entry which is preliminary data.</text>
</comment>
<keyword evidence="3" id="KW-1185">Reference proteome</keyword>
<accession>A0A8H4QDB2</accession>
<organism evidence="2 3">
    <name type="scientific">Ophiocordyceps camponoti-floridani</name>
    <dbReference type="NCBI Taxonomy" id="2030778"/>
    <lineage>
        <taxon>Eukaryota</taxon>
        <taxon>Fungi</taxon>
        <taxon>Dikarya</taxon>
        <taxon>Ascomycota</taxon>
        <taxon>Pezizomycotina</taxon>
        <taxon>Sordariomycetes</taxon>
        <taxon>Hypocreomycetidae</taxon>
        <taxon>Hypocreales</taxon>
        <taxon>Ophiocordycipitaceae</taxon>
        <taxon>Ophiocordyceps</taxon>
    </lineage>
</organism>
<evidence type="ECO:0000313" key="2">
    <source>
        <dbReference type="EMBL" id="KAF4595283.1"/>
    </source>
</evidence>
<feature type="signal peptide" evidence="1">
    <location>
        <begin position="1"/>
        <end position="21"/>
    </location>
</feature>
<dbReference type="EMBL" id="JAACLJ010000001">
    <property type="protein sequence ID" value="KAF4595283.1"/>
    <property type="molecule type" value="Genomic_DNA"/>
</dbReference>
<dbReference type="AlphaFoldDB" id="A0A8H4QDB2"/>
<protein>
    <submittedName>
        <fullName evidence="2">Uncharacterized protein</fullName>
    </submittedName>
</protein>
<keyword evidence="1" id="KW-0732">Signal</keyword>
<evidence type="ECO:0000256" key="1">
    <source>
        <dbReference type="SAM" id="SignalP"/>
    </source>
</evidence>
<feature type="chain" id="PRO_5034905722" evidence="1">
    <location>
        <begin position="22"/>
        <end position="68"/>
    </location>
</feature>
<name>A0A8H4QDB2_9HYPO</name>
<reference evidence="2 3" key="1">
    <citation type="journal article" date="2020" name="G3 (Bethesda)">
        <title>Genetic Underpinnings of Host Manipulation by Ophiocordyceps as Revealed by Comparative Transcriptomics.</title>
        <authorList>
            <person name="Will I."/>
            <person name="Das B."/>
            <person name="Trinh T."/>
            <person name="Brachmann A."/>
            <person name="Ohm R.A."/>
            <person name="de Bekker C."/>
        </authorList>
    </citation>
    <scope>NUCLEOTIDE SEQUENCE [LARGE SCALE GENOMIC DNA]</scope>
    <source>
        <strain evidence="2 3">EC05</strain>
    </source>
</reference>
<gene>
    <name evidence="2" type="ORF">GQ602_000896</name>
</gene>